<comment type="pathway">
    <text evidence="6">Cofactor metabolism; pyridoxal 5'-phosphate salvage; pyridoxal 5'-phosphate from pyridoxine 5'-phosphate: step 1/1.</text>
</comment>
<comment type="catalytic activity">
    <reaction evidence="6">
        <text>pyridoxine 5'-phosphate + O2 = pyridoxal 5'-phosphate + H2O2</text>
        <dbReference type="Rhea" id="RHEA:15149"/>
        <dbReference type="ChEBI" id="CHEBI:15379"/>
        <dbReference type="ChEBI" id="CHEBI:16240"/>
        <dbReference type="ChEBI" id="CHEBI:58589"/>
        <dbReference type="ChEBI" id="CHEBI:597326"/>
        <dbReference type="EC" id="1.4.3.5"/>
    </reaction>
</comment>
<accession>A0A3D9X9F3</accession>
<comment type="similarity">
    <text evidence="1 6">Belongs to the pyridoxamine 5'-phosphate oxidase family.</text>
</comment>
<dbReference type="InterPro" id="IPR011576">
    <property type="entry name" value="Pyridox_Oxase_N"/>
</dbReference>
<dbReference type="InterPro" id="IPR012349">
    <property type="entry name" value="Split_barrel_FMN-bd"/>
</dbReference>
<comment type="subunit">
    <text evidence="6">Homodimer.</text>
</comment>
<dbReference type="GO" id="GO:0004733">
    <property type="term" value="F:pyridoxamine phosphate oxidase activity"/>
    <property type="evidence" value="ECO:0007669"/>
    <property type="project" value="UniProtKB-UniRule"/>
</dbReference>
<feature type="binding site" evidence="6">
    <location>
        <begin position="193"/>
        <end position="195"/>
    </location>
    <ligand>
        <name>substrate</name>
    </ligand>
</feature>
<comment type="function">
    <text evidence="6">Catalyzes the oxidation of either pyridoxine 5'-phosphate (PNP) or pyridoxamine 5'-phosphate (PMP) into pyridoxal 5'-phosphate (PLP).</text>
</comment>
<keyword evidence="2 6" id="KW-0285">Flavoprotein</keyword>
<dbReference type="Proteomes" id="UP000256941">
    <property type="component" value="Unassembled WGS sequence"/>
</dbReference>
<feature type="binding site" evidence="6 7">
    <location>
        <begin position="60"/>
        <end position="65"/>
    </location>
    <ligand>
        <name>FMN</name>
        <dbReference type="ChEBI" id="CHEBI:58210"/>
    </ligand>
</feature>
<feature type="domain" description="Pyridoxamine 5'-phosphate oxidase N-terminal" evidence="8">
    <location>
        <begin position="34"/>
        <end position="158"/>
    </location>
</feature>
<dbReference type="EMBL" id="QTUJ01000004">
    <property type="protein sequence ID" value="REF67176.1"/>
    <property type="molecule type" value="Genomic_DNA"/>
</dbReference>
<keyword evidence="5 6" id="KW-0664">Pyridoxine biosynthesis</keyword>
<dbReference type="Pfam" id="PF01243">
    <property type="entry name" value="PNPOx_N"/>
    <property type="match status" value="1"/>
</dbReference>
<dbReference type="PANTHER" id="PTHR10851">
    <property type="entry name" value="PYRIDOXINE-5-PHOSPHATE OXIDASE"/>
    <property type="match status" value="1"/>
</dbReference>
<dbReference type="PROSITE" id="PS01064">
    <property type="entry name" value="PYRIDOX_OXIDASE"/>
    <property type="match status" value="1"/>
</dbReference>
<comment type="caution">
    <text evidence="10">The sequence shown here is derived from an EMBL/GenBank/DDBJ whole genome shotgun (WGS) entry which is preliminary data.</text>
</comment>
<evidence type="ECO:0000256" key="4">
    <source>
        <dbReference type="ARBA" id="ARBA00023002"/>
    </source>
</evidence>
<dbReference type="AlphaFoldDB" id="A0A3D9X9F3"/>
<keyword evidence="3 6" id="KW-0288">FMN</keyword>
<feature type="binding site" evidence="6">
    <location>
        <position position="126"/>
    </location>
    <ligand>
        <name>substrate</name>
    </ligand>
</feature>
<dbReference type="PANTHER" id="PTHR10851:SF0">
    <property type="entry name" value="PYRIDOXINE-5'-PHOSPHATE OXIDASE"/>
    <property type="match status" value="1"/>
</dbReference>
<dbReference type="NCBIfam" id="NF004231">
    <property type="entry name" value="PRK05679.1"/>
    <property type="match status" value="1"/>
</dbReference>
<proteinExistence type="inferred from homology"/>
<evidence type="ECO:0000313" key="10">
    <source>
        <dbReference type="EMBL" id="REF67176.1"/>
    </source>
</evidence>
<gene>
    <name evidence="6" type="primary">pdxH</name>
    <name evidence="10" type="ORF">BDD41_4196</name>
</gene>
<sequence>MEASSVGKQAAMSDRSGIFAGDDPFAIARSWLAEAERTEPNDPTAMALATVDAVGMPDVRMVLLKDIEGAGAEGSFVFYTNHESAKGSQIEATGVAAFVMHWKSLRRQIRVRGNVTRVESDLADAYYASRPLQSRIGAWASRQSRPLASRGALMGDVARLGINLGLNPPRPPHWGGYRIHPVQIEFWADGAFRLHDRFRWTKRGFSGENCEAEDNSQEIIQSLWQVCRLSP</sequence>
<evidence type="ECO:0000259" key="8">
    <source>
        <dbReference type="Pfam" id="PF01243"/>
    </source>
</evidence>
<feature type="binding site" evidence="6">
    <location>
        <position position="130"/>
    </location>
    <ligand>
        <name>substrate</name>
    </ligand>
</feature>
<comment type="pathway">
    <text evidence="6">Cofactor metabolism; pyridoxal 5'-phosphate salvage; pyridoxal 5'-phosphate from pyridoxamine 5'-phosphate: step 1/1.</text>
</comment>
<comment type="catalytic activity">
    <reaction evidence="6">
        <text>pyridoxamine 5'-phosphate + O2 + H2O = pyridoxal 5'-phosphate + H2O2 + NH4(+)</text>
        <dbReference type="Rhea" id="RHEA:15817"/>
        <dbReference type="ChEBI" id="CHEBI:15377"/>
        <dbReference type="ChEBI" id="CHEBI:15379"/>
        <dbReference type="ChEBI" id="CHEBI:16240"/>
        <dbReference type="ChEBI" id="CHEBI:28938"/>
        <dbReference type="ChEBI" id="CHEBI:58451"/>
        <dbReference type="ChEBI" id="CHEBI:597326"/>
        <dbReference type="EC" id="1.4.3.5"/>
    </reaction>
</comment>
<dbReference type="InterPro" id="IPR019576">
    <property type="entry name" value="Pyridoxamine_oxidase_dimer_C"/>
</dbReference>
<dbReference type="PIRSF" id="PIRSF000190">
    <property type="entry name" value="Pyd_amn-ph_oxd"/>
    <property type="match status" value="1"/>
</dbReference>
<organism evidence="10 11">
    <name type="scientific">Paracoccus versutus</name>
    <name type="common">Thiobacillus versutus</name>
    <dbReference type="NCBI Taxonomy" id="34007"/>
    <lineage>
        <taxon>Bacteria</taxon>
        <taxon>Pseudomonadati</taxon>
        <taxon>Pseudomonadota</taxon>
        <taxon>Alphaproteobacteria</taxon>
        <taxon>Rhodobacterales</taxon>
        <taxon>Paracoccaceae</taxon>
        <taxon>Paracoccus</taxon>
    </lineage>
</organism>
<dbReference type="Gene3D" id="2.30.110.10">
    <property type="entry name" value="Electron Transport, Fmn-binding Protein, Chain A"/>
    <property type="match status" value="1"/>
</dbReference>
<feature type="binding site" evidence="6 7">
    <location>
        <position position="86"/>
    </location>
    <ligand>
        <name>FMN</name>
        <dbReference type="ChEBI" id="CHEBI:58210"/>
    </ligand>
</feature>
<dbReference type="EC" id="1.4.3.5" evidence="6"/>
<dbReference type="UniPathway" id="UPA01068">
    <property type="reaction ID" value="UER00304"/>
</dbReference>
<feature type="binding site" evidence="6 7">
    <location>
        <position position="197"/>
    </location>
    <ligand>
        <name>FMN</name>
        <dbReference type="ChEBI" id="CHEBI:58210"/>
    </ligand>
</feature>
<dbReference type="GO" id="GO:0008615">
    <property type="term" value="P:pyridoxine biosynthetic process"/>
    <property type="evidence" value="ECO:0007669"/>
    <property type="project" value="UniProtKB-UniRule"/>
</dbReference>
<evidence type="ECO:0000256" key="2">
    <source>
        <dbReference type="ARBA" id="ARBA00022630"/>
    </source>
</evidence>
<evidence type="ECO:0000256" key="3">
    <source>
        <dbReference type="ARBA" id="ARBA00022643"/>
    </source>
</evidence>
<dbReference type="InterPro" id="IPR000659">
    <property type="entry name" value="Pyridox_Oxase"/>
</dbReference>
<evidence type="ECO:0000256" key="6">
    <source>
        <dbReference type="HAMAP-Rule" id="MF_01629"/>
    </source>
</evidence>
<dbReference type="Pfam" id="PF10590">
    <property type="entry name" value="PNP_phzG_C"/>
    <property type="match status" value="1"/>
</dbReference>
<evidence type="ECO:0000256" key="1">
    <source>
        <dbReference type="ARBA" id="ARBA00007301"/>
    </source>
</evidence>
<reference evidence="10 11" key="1">
    <citation type="submission" date="2018-08" db="EMBL/GenBank/DDBJ databases">
        <title>Genomic Encyclopedia of Archaeal and Bacterial Type Strains, Phase II (KMG-II): from individual species to whole genera.</title>
        <authorList>
            <person name="Goeker M."/>
        </authorList>
    </citation>
    <scope>NUCLEOTIDE SEQUENCE [LARGE SCALE GENOMIC DNA]</scope>
    <source>
        <strain evidence="10 11">DSM 17099</strain>
    </source>
</reference>
<evidence type="ECO:0000313" key="11">
    <source>
        <dbReference type="Proteomes" id="UP000256941"/>
    </source>
</evidence>
<dbReference type="GO" id="GO:0010181">
    <property type="term" value="F:FMN binding"/>
    <property type="evidence" value="ECO:0007669"/>
    <property type="project" value="UniProtKB-UniRule"/>
</dbReference>
<feature type="binding site" evidence="6 7">
    <location>
        <position position="108"/>
    </location>
    <ligand>
        <name>FMN</name>
        <dbReference type="ChEBI" id="CHEBI:58210"/>
    </ligand>
</feature>
<evidence type="ECO:0000256" key="7">
    <source>
        <dbReference type="PIRSR" id="PIRSR000190-2"/>
    </source>
</evidence>
<evidence type="ECO:0000259" key="9">
    <source>
        <dbReference type="Pfam" id="PF10590"/>
    </source>
</evidence>
<dbReference type="SUPFAM" id="SSF50475">
    <property type="entry name" value="FMN-binding split barrel"/>
    <property type="match status" value="1"/>
</dbReference>
<keyword evidence="4 6" id="KW-0560">Oxidoreductase</keyword>
<feature type="binding site" evidence="6 7">
    <location>
        <position position="187"/>
    </location>
    <ligand>
        <name>FMN</name>
        <dbReference type="ChEBI" id="CHEBI:58210"/>
    </ligand>
</feature>
<comment type="cofactor">
    <cofactor evidence="6 7">
        <name>FMN</name>
        <dbReference type="ChEBI" id="CHEBI:58210"/>
    </cofactor>
    <text evidence="6 7">Binds 1 FMN per subunit.</text>
</comment>
<comment type="caution">
    <text evidence="6">Lacks conserved residue(s) required for the propagation of feature annotation.</text>
</comment>
<feature type="binding site" evidence="6 7">
    <location>
        <begin position="143"/>
        <end position="144"/>
    </location>
    <ligand>
        <name>FMN</name>
        <dbReference type="ChEBI" id="CHEBI:58210"/>
    </ligand>
</feature>
<feature type="binding site" evidence="6 7">
    <location>
        <begin position="79"/>
        <end position="80"/>
    </location>
    <ligand>
        <name>FMN</name>
        <dbReference type="ChEBI" id="CHEBI:58210"/>
    </ligand>
</feature>
<feature type="domain" description="Pyridoxine 5'-phosphate oxidase dimerisation C-terminal" evidence="9">
    <location>
        <begin position="174"/>
        <end position="231"/>
    </location>
</feature>
<protein>
    <recommendedName>
        <fullName evidence="6">Pyridoxine/pyridoxamine 5'-phosphate oxidase</fullName>
        <ecNumber evidence="6">1.4.3.5</ecNumber>
    </recommendedName>
    <alternativeName>
        <fullName evidence="6">PNP/PMP oxidase</fullName>
        <shortName evidence="6">PNPOx</shortName>
    </alternativeName>
    <alternativeName>
        <fullName evidence="6">Pyridoxal 5'-phosphate synthase</fullName>
    </alternativeName>
</protein>
<dbReference type="NCBIfam" id="TIGR00558">
    <property type="entry name" value="pdxH"/>
    <property type="match status" value="1"/>
</dbReference>
<dbReference type="HAMAP" id="MF_01629">
    <property type="entry name" value="PdxH"/>
    <property type="match status" value="1"/>
</dbReference>
<dbReference type="InterPro" id="IPR019740">
    <property type="entry name" value="Pyridox_Oxase_CS"/>
</dbReference>
<evidence type="ECO:0000256" key="5">
    <source>
        <dbReference type="ARBA" id="ARBA00023096"/>
    </source>
</evidence>
<feature type="binding site" evidence="6">
    <location>
        <position position="65"/>
    </location>
    <ligand>
        <name>substrate</name>
    </ligand>
</feature>
<name>A0A3D9X9F3_PARVE</name>
<feature type="binding site" evidence="6">
    <location>
        <position position="134"/>
    </location>
    <ligand>
        <name>substrate</name>
    </ligand>
</feature>